<proteinExistence type="predicted"/>
<evidence type="ECO:0000313" key="2">
    <source>
        <dbReference type="Proteomes" id="UP000681720"/>
    </source>
</evidence>
<dbReference type="AlphaFoldDB" id="A0A8S2ZEI0"/>
<reference evidence="1" key="1">
    <citation type="submission" date="2021-02" db="EMBL/GenBank/DDBJ databases">
        <authorList>
            <person name="Nowell W R."/>
        </authorList>
    </citation>
    <scope>NUCLEOTIDE SEQUENCE</scope>
</reference>
<accession>A0A8S2ZEI0</accession>
<name>A0A8S2ZEI0_9BILA</name>
<protein>
    <submittedName>
        <fullName evidence="1">Uncharacterized protein</fullName>
    </submittedName>
</protein>
<dbReference type="Proteomes" id="UP000681720">
    <property type="component" value="Unassembled WGS sequence"/>
</dbReference>
<gene>
    <name evidence="1" type="ORF">GIL414_LOCUS39804</name>
</gene>
<feature type="non-terminal residue" evidence="1">
    <location>
        <position position="41"/>
    </location>
</feature>
<comment type="caution">
    <text evidence="1">The sequence shown here is derived from an EMBL/GenBank/DDBJ whole genome shotgun (WGS) entry which is preliminary data.</text>
</comment>
<feature type="non-terminal residue" evidence="1">
    <location>
        <position position="1"/>
    </location>
</feature>
<sequence length="41" mass="4183">TDSSQLNNTVISAVPAHVINAGSTTPGSPLMDTVFRGLGKK</sequence>
<dbReference type="EMBL" id="CAJOBJ010108860">
    <property type="protein sequence ID" value="CAF4621662.1"/>
    <property type="molecule type" value="Genomic_DNA"/>
</dbReference>
<evidence type="ECO:0000313" key="1">
    <source>
        <dbReference type="EMBL" id="CAF4621662.1"/>
    </source>
</evidence>
<organism evidence="1 2">
    <name type="scientific">Rotaria magnacalcarata</name>
    <dbReference type="NCBI Taxonomy" id="392030"/>
    <lineage>
        <taxon>Eukaryota</taxon>
        <taxon>Metazoa</taxon>
        <taxon>Spiralia</taxon>
        <taxon>Gnathifera</taxon>
        <taxon>Rotifera</taxon>
        <taxon>Eurotatoria</taxon>
        <taxon>Bdelloidea</taxon>
        <taxon>Philodinida</taxon>
        <taxon>Philodinidae</taxon>
        <taxon>Rotaria</taxon>
    </lineage>
</organism>